<evidence type="ECO:0008006" key="5">
    <source>
        <dbReference type="Google" id="ProtNLM"/>
    </source>
</evidence>
<keyword evidence="2" id="KW-0812">Transmembrane</keyword>
<feature type="compositionally biased region" description="Polar residues" evidence="1">
    <location>
        <begin position="185"/>
        <end position="194"/>
    </location>
</feature>
<keyword evidence="2" id="KW-1133">Transmembrane helix</keyword>
<keyword evidence="4" id="KW-1185">Reference proteome</keyword>
<keyword evidence="2" id="KW-0472">Membrane</keyword>
<evidence type="ECO:0000313" key="4">
    <source>
        <dbReference type="Proteomes" id="UP000660668"/>
    </source>
</evidence>
<accession>A0A930YHS6</accession>
<feature type="region of interest" description="Disordered" evidence="1">
    <location>
        <begin position="164"/>
        <end position="194"/>
    </location>
</feature>
<protein>
    <recommendedName>
        <fullName evidence="5">Cell division protein FtsL</fullName>
    </recommendedName>
</protein>
<sequence>MSSPAFQIRSGRIRAAAPGVQSALRARLTVVPRLRTRTSPLPFVTLVSFLLLAGVIGLLMFNTSMQQAAFAATSMEQQAATLNAREQTLRMELDVLRDPQRVALKAQQLGMVIPSSPAFLRLSDGKVLGTPAAATREDGVRLLPRPPKKPAVLDPAPNVVKVRAENGAAGTAHGAARDKNKASDRSGNQSSGNR</sequence>
<name>A0A930YHS6_9ACTN</name>
<evidence type="ECO:0000256" key="1">
    <source>
        <dbReference type="SAM" id="MobiDB-lite"/>
    </source>
</evidence>
<comment type="caution">
    <text evidence="3">The sequence shown here is derived from an EMBL/GenBank/DDBJ whole genome shotgun (WGS) entry which is preliminary data.</text>
</comment>
<dbReference type="Proteomes" id="UP000660668">
    <property type="component" value="Unassembled WGS sequence"/>
</dbReference>
<feature type="compositionally biased region" description="Basic and acidic residues" evidence="1">
    <location>
        <begin position="175"/>
        <end position="184"/>
    </location>
</feature>
<dbReference type="RefSeq" id="WP_194695476.1">
    <property type="nucleotide sequence ID" value="NZ_JADKPO010000006.1"/>
</dbReference>
<evidence type="ECO:0000313" key="3">
    <source>
        <dbReference type="EMBL" id="MBF4767323.1"/>
    </source>
</evidence>
<feature type="transmembrane region" description="Helical" evidence="2">
    <location>
        <begin position="41"/>
        <end position="61"/>
    </location>
</feature>
<gene>
    <name evidence="3" type="ORF">ISU10_06040</name>
</gene>
<reference evidence="3" key="1">
    <citation type="submission" date="2020-11" db="EMBL/GenBank/DDBJ databases">
        <title>Nocardioides cynanchi sp. nov., isolated from soil of rhizosphere of Cynanchum wilfordii.</title>
        <authorList>
            <person name="Lee J.-S."/>
            <person name="Suh M.K."/>
            <person name="Kim J.-S."/>
        </authorList>
    </citation>
    <scope>NUCLEOTIDE SEQUENCE</scope>
    <source>
        <strain evidence="3">KCTC 19276</strain>
    </source>
</reference>
<organism evidence="3 4">
    <name type="scientific">Nocardioides agariphilus</name>
    <dbReference type="NCBI Taxonomy" id="433664"/>
    <lineage>
        <taxon>Bacteria</taxon>
        <taxon>Bacillati</taxon>
        <taxon>Actinomycetota</taxon>
        <taxon>Actinomycetes</taxon>
        <taxon>Propionibacteriales</taxon>
        <taxon>Nocardioidaceae</taxon>
        <taxon>Nocardioides</taxon>
    </lineage>
</organism>
<evidence type="ECO:0000256" key="2">
    <source>
        <dbReference type="SAM" id="Phobius"/>
    </source>
</evidence>
<proteinExistence type="predicted"/>
<dbReference type="AlphaFoldDB" id="A0A930YHS6"/>
<dbReference type="EMBL" id="JADKPO010000006">
    <property type="protein sequence ID" value="MBF4767323.1"/>
    <property type="molecule type" value="Genomic_DNA"/>
</dbReference>